<keyword evidence="1" id="KW-0240">DNA-directed RNA polymerase</keyword>
<dbReference type="InterPro" id="IPR006110">
    <property type="entry name" value="Pol_omega/Rpo6/RPB6"/>
</dbReference>
<gene>
    <name evidence="3" type="ORF">SAMN04488121_10192</name>
</gene>
<reference evidence="4" key="1">
    <citation type="submission" date="2016-10" db="EMBL/GenBank/DDBJ databases">
        <authorList>
            <person name="Varghese N."/>
            <person name="Submissions S."/>
        </authorList>
    </citation>
    <scope>NUCLEOTIDE SEQUENCE [LARGE SCALE GENOMIC DNA]</scope>
    <source>
        <strain evidence="4">DSM 527</strain>
    </source>
</reference>
<dbReference type="SMART" id="SM01409">
    <property type="entry name" value="RNA_pol_Rpb6"/>
    <property type="match status" value="1"/>
</dbReference>
<sequence length="113" mass="13156">MSKIKRGLTSSINPMVETKNTTEIKSKTGNLYESIAVIAKRANQINISVKEELHSKLEEFASHTDNLEEVHENKEQIEISRFYERMANPAIQATMEFLEDKIYFRRNDDDLYS</sequence>
<dbReference type="AlphaFoldDB" id="A0A1G7GN38"/>
<evidence type="ECO:0000256" key="2">
    <source>
        <dbReference type="ARBA" id="ARBA00023163"/>
    </source>
</evidence>
<dbReference type="OrthoDB" id="9429628at2"/>
<proteinExistence type="predicted"/>
<name>A0A1G7GN38_CHIFI</name>
<accession>A0A1G7GN38</accession>
<evidence type="ECO:0000313" key="3">
    <source>
        <dbReference type="EMBL" id="SDE89532.1"/>
    </source>
</evidence>
<evidence type="ECO:0000256" key="1">
    <source>
        <dbReference type="ARBA" id="ARBA00022478"/>
    </source>
</evidence>
<dbReference type="Proteomes" id="UP000199045">
    <property type="component" value="Unassembled WGS sequence"/>
</dbReference>
<organism evidence="3 4">
    <name type="scientific">Chitinophaga filiformis</name>
    <name type="common">Myxococcus filiformis</name>
    <name type="synonym">Flexibacter filiformis</name>
    <dbReference type="NCBI Taxonomy" id="104663"/>
    <lineage>
        <taxon>Bacteria</taxon>
        <taxon>Pseudomonadati</taxon>
        <taxon>Bacteroidota</taxon>
        <taxon>Chitinophagia</taxon>
        <taxon>Chitinophagales</taxon>
        <taxon>Chitinophagaceae</taxon>
        <taxon>Chitinophaga</taxon>
    </lineage>
</organism>
<protein>
    <submittedName>
        <fullName evidence="3">RNA polymerase Rpb6</fullName>
    </submittedName>
</protein>
<dbReference type="GO" id="GO:0000428">
    <property type="term" value="C:DNA-directed RNA polymerase complex"/>
    <property type="evidence" value="ECO:0007669"/>
    <property type="project" value="UniProtKB-KW"/>
</dbReference>
<dbReference type="GO" id="GO:0003677">
    <property type="term" value="F:DNA binding"/>
    <property type="evidence" value="ECO:0007669"/>
    <property type="project" value="InterPro"/>
</dbReference>
<dbReference type="Pfam" id="PF01192">
    <property type="entry name" value="RNA_pol_Rpb6"/>
    <property type="match status" value="1"/>
</dbReference>
<dbReference type="EMBL" id="FNBN01000001">
    <property type="protein sequence ID" value="SDE89532.1"/>
    <property type="molecule type" value="Genomic_DNA"/>
</dbReference>
<dbReference type="STRING" id="104663.SAMN04488121_10192"/>
<evidence type="ECO:0000313" key="4">
    <source>
        <dbReference type="Proteomes" id="UP000199045"/>
    </source>
</evidence>
<keyword evidence="2" id="KW-0804">Transcription</keyword>
<dbReference type="GO" id="GO:0003899">
    <property type="term" value="F:DNA-directed RNA polymerase activity"/>
    <property type="evidence" value="ECO:0007669"/>
    <property type="project" value="InterPro"/>
</dbReference>
<dbReference type="RefSeq" id="WP_012794531.1">
    <property type="nucleotide sequence ID" value="NZ_FNBN01000001.1"/>
</dbReference>
<dbReference type="GO" id="GO:0006351">
    <property type="term" value="P:DNA-templated transcription"/>
    <property type="evidence" value="ECO:0007669"/>
    <property type="project" value="InterPro"/>
</dbReference>